<dbReference type="Proteomes" id="UP001501353">
    <property type="component" value="Unassembled WGS sequence"/>
</dbReference>
<dbReference type="InterPro" id="IPR050188">
    <property type="entry name" value="RluA_PseudoU_synthase"/>
</dbReference>
<protein>
    <submittedName>
        <fullName evidence="2">RluA family pseudouridine synthase</fullName>
    </submittedName>
</protein>
<organism evidence="2 3">
    <name type="scientific">Actimicrobium antarcticum</name>
    <dbReference type="NCBI Taxonomy" id="1051899"/>
    <lineage>
        <taxon>Bacteria</taxon>
        <taxon>Pseudomonadati</taxon>
        <taxon>Pseudomonadota</taxon>
        <taxon>Betaproteobacteria</taxon>
        <taxon>Burkholderiales</taxon>
        <taxon>Oxalobacteraceae</taxon>
        <taxon>Actimicrobium</taxon>
    </lineage>
</organism>
<name>A0ABP7TSY4_9BURK</name>
<evidence type="ECO:0000313" key="3">
    <source>
        <dbReference type="Proteomes" id="UP001501353"/>
    </source>
</evidence>
<proteinExistence type="predicted"/>
<gene>
    <name evidence="2" type="ORF">GCM10022212_31530</name>
</gene>
<dbReference type="PANTHER" id="PTHR21600">
    <property type="entry name" value="MITOCHONDRIAL RNA PSEUDOURIDINE SYNTHASE"/>
    <property type="match status" value="1"/>
</dbReference>
<dbReference type="Gene3D" id="3.30.2350.10">
    <property type="entry name" value="Pseudouridine synthase"/>
    <property type="match status" value="1"/>
</dbReference>
<dbReference type="InterPro" id="IPR006145">
    <property type="entry name" value="PsdUridine_synth_RsuA/RluA"/>
</dbReference>
<dbReference type="PANTHER" id="PTHR21600:SF84">
    <property type="entry name" value="PSEUDOURIDINE SYNTHASE RSUA_RLUA-LIKE DOMAIN-CONTAINING PROTEIN"/>
    <property type="match status" value="1"/>
</dbReference>
<keyword evidence="3" id="KW-1185">Reference proteome</keyword>
<reference evidence="3" key="1">
    <citation type="journal article" date="2019" name="Int. J. Syst. Evol. Microbiol.">
        <title>The Global Catalogue of Microorganisms (GCM) 10K type strain sequencing project: providing services to taxonomists for standard genome sequencing and annotation.</title>
        <authorList>
            <consortium name="The Broad Institute Genomics Platform"/>
            <consortium name="The Broad Institute Genome Sequencing Center for Infectious Disease"/>
            <person name="Wu L."/>
            <person name="Ma J."/>
        </authorList>
    </citation>
    <scope>NUCLEOTIDE SEQUENCE [LARGE SCALE GENOMIC DNA]</scope>
    <source>
        <strain evidence="3">JCM 16673</strain>
    </source>
</reference>
<evidence type="ECO:0000313" key="2">
    <source>
        <dbReference type="EMBL" id="GAA4030781.1"/>
    </source>
</evidence>
<evidence type="ECO:0000259" key="1">
    <source>
        <dbReference type="Pfam" id="PF00849"/>
    </source>
</evidence>
<sequence>MALPAGSWPLLLDFLAAQFPVIGRDQWGARMAAGDVLDGTGAVLDVTSPYRANTKIFYFRSLAAEAPIPFEETVLFRDDYLIAVDKPHFLPVTPAGRYLQETLLVRLKRKLGIDTLAPMHRIDRETAGLVLFTVQPATRAVYQALFRDRAVTKHYEAIAPWRPELALPMRLRSRLVEAASFMKMCEVEGEPNADTWIELLEVQGALARYGLHPATGQRHQLRVQMEGLGIPILNDQIYPHHAAEPAPGEVPDYSKPLQLLAKSLEFTDPMSGTLRQFQSLFTLQF</sequence>
<dbReference type="SUPFAM" id="SSF55120">
    <property type="entry name" value="Pseudouridine synthase"/>
    <property type="match status" value="1"/>
</dbReference>
<accession>A0ABP7TSY4</accession>
<dbReference type="InterPro" id="IPR020103">
    <property type="entry name" value="PsdUridine_synth_cat_dom_sf"/>
</dbReference>
<dbReference type="EMBL" id="BAAAZE010000013">
    <property type="protein sequence ID" value="GAA4030781.1"/>
    <property type="molecule type" value="Genomic_DNA"/>
</dbReference>
<feature type="domain" description="Pseudouridine synthase RsuA/RluA-like" evidence="1">
    <location>
        <begin position="80"/>
        <end position="226"/>
    </location>
</feature>
<dbReference type="Pfam" id="PF00849">
    <property type="entry name" value="PseudoU_synth_2"/>
    <property type="match status" value="1"/>
</dbReference>
<comment type="caution">
    <text evidence="2">The sequence shown here is derived from an EMBL/GenBank/DDBJ whole genome shotgun (WGS) entry which is preliminary data.</text>
</comment>